<organism evidence="2 3">
    <name type="scientific">Austropuccinia psidii MF-1</name>
    <dbReference type="NCBI Taxonomy" id="1389203"/>
    <lineage>
        <taxon>Eukaryota</taxon>
        <taxon>Fungi</taxon>
        <taxon>Dikarya</taxon>
        <taxon>Basidiomycota</taxon>
        <taxon>Pucciniomycotina</taxon>
        <taxon>Pucciniomycetes</taxon>
        <taxon>Pucciniales</taxon>
        <taxon>Sphaerophragmiaceae</taxon>
        <taxon>Austropuccinia</taxon>
    </lineage>
</organism>
<evidence type="ECO:0000313" key="3">
    <source>
        <dbReference type="Proteomes" id="UP000765509"/>
    </source>
</evidence>
<evidence type="ECO:0000256" key="1">
    <source>
        <dbReference type="SAM" id="MobiDB-lite"/>
    </source>
</evidence>
<accession>A0A9Q3HY90</accession>
<reference evidence="2" key="1">
    <citation type="submission" date="2021-03" db="EMBL/GenBank/DDBJ databases">
        <title>Draft genome sequence of rust myrtle Austropuccinia psidii MF-1, a brazilian biotype.</title>
        <authorList>
            <person name="Quecine M.C."/>
            <person name="Pachon D.M.R."/>
            <person name="Bonatelli M.L."/>
            <person name="Correr F.H."/>
            <person name="Franceschini L.M."/>
            <person name="Leite T.F."/>
            <person name="Margarido G.R.A."/>
            <person name="Almeida C.A."/>
            <person name="Ferrarezi J.A."/>
            <person name="Labate C.A."/>
        </authorList>
    </citation>
    <scope>NUCLEOTIDE SEQUENCE</scope>
    <source>
        <strain evidence="2">MF-1</strain>
    </source>
</reference>
<keyword evidence="3" id="KW-1185">Reference proteome</keyword>
<dbReference type="EMBL" id="AVOT02027162">
    <property type="protein sequence ID" value="MBW0519145.1"/>
    <property type="molecule type" value="Genomic_DNA"/>
</dbReference>
<comment type="caution">
    <text evidence="2">The sequence shown here is derived from an EMBL/GenBank/DDBJ whole genome shotgun (WGS) entry which is preliminary data.</text>
</comment>
<dbReference type="Proteomes" id="UP000765509">
    <property type="component" value="Unassembled WGS sequence"/>
</dbReference>
<protein>
    <submittedName>
        <fullName evidence="2">Uncharacterized protein</fullName>
    </submittedName>
</protein>
<feature type="region of interest" description="Disordered" evidence="1">
    <location>
        <begin position="1"/>
        <end position="21"/>
    </location>
</feature>
<evidence type="ECO:0000313" key="2">
    <source>
        <dbReference type="EMBL" id="MBW0519145.1"/>
    </source>
</evidence>
<proteinExistence type="predicted"/>
<gene>
    <name evidence="2" type="ORF">O181_058860</name>
</gene>
<feature type="region of interest" description="Disordered" evidence="1">
    <location>
        <begin position="62"/>
        <end position="86"/>
    </location>
</feature>
<name>A0A9Q3HY90_9BASI</name>
<sequence>MQPRNDHVSAGTSDEGHLGSKLAMSLERRSVKLPLKQSPGRAFQPHQRSSFWVGYTKGAARTRKLGESPSEACESGTRGSLVLKKP</sequence>
<dbReference type="AlphaFoldDB" id="A0A9Q3HY90"/>